<proteinExistence type="predicted"/>
<keyword evidence="1" id="KW-1133">Transmembrane helix</keyword>
<dbReference type="RefSeq" id="WP_141225865.1">
    <property type="nucleotide sequence ID" value="NZ_CP067140.1"/>
</dbReference>
<evidence type="ECO:0000313" key="3">
    <source>
        <dbReference type="EMBL" id="WCR01660.1"/>
    </source>
</evidence>
<feature type="transmembrane region" description="Helical" evidence="1">
    <location>
        <begin position="43"/>
        <end position="64"/>
    </location>
</feature>
<reference evidence="3 5" key="2">
    <citation type="submission" date="2021-01" db="EMBL/GenBank/DDBJ databases">
        <title>Biogeographic distribution of Paracoccus.</title>
        <authorList>
            <person name="Hollensteiner J."/>
            <person name="Leineberger J."/>
            <person name="Brinkhoff T."/>
            <person name="Daniel R."/>
        </authorList>
    </citation>
    <scope>NUCLEOTIDE SEQUENCE [LARGE SCALE GENOMIC DNA]</scope>
    <source>
        <strain evidence="3 5">DSM 18447</strain>
    </source>
</reference>
<protein>
    <submittedName>
        <fullName evidence="2">Uncharacterized protein</fullName>
    </submittedName>
</protein>
<dbReference type="EMBL" id="FTOU01000011">
    <property type="protein sequence ID" value="SIS98189.1"/>
    <property type="molecule type" value="Genomic_DNA"/>
</dbReference>
<sequence>MSGTEKHRVAPMRHPIEPLPIDLPAVEDHEVPSPLQSIKARDLIFIAVGMFGTFAGGALAARWLK</sequence>
<name>A0AA45W608_9RHOB</name>
<evidence type="ECO:0000313" key="4">
    <source>
        <dbReference type="Proteomes" id="UP000186216"/>
    </source>
</evidence>
<dbReference type="Proteomes" id="UP000186216">
    <property type="component" value="Unassembled WGS sequence"/>
</dbReference>
<gene>
    <name evidence="3" type="ORF">JHX88_12030</name>
    <name evidence="2" type="ORF">SAMN05421772_1118</name>
</gene>
<evidence type="ECO:0000313" key="5">
    <source>
        <dbReference type="Proteomes" id="UP001215549"/>
    </source>
</evidence>
<evidence type="ECO:0000313" key="2">
    <source>
        <dbReference type="EMBL" id="SIS98189.1"/>
    </source>
</evidence>
<reference evidence="2 4" key="1">
    <citation type="submission" date="2017-01" db="EMBL/GenBank/DDBJ databases">
        <authorList>
            <person name="Varghese N."/>
            <person name="Submissions S."/>
        </authorList>
    </citation>
    <scope>NUCLEOTIDE SEQUENCE [LARGE SCALE GENOMIC DNA]</scope>
    <source>
        <strain evidence="2 4">DSM 18447</strain>
    </source>
</reference>
<accession>A0AA45W608</accession>
<keyword evidence="1" id="KW-0472">Membrane</keyword>
<keyword evidence="1" id="KW-0812">Transmembrane</keyword>
<organism evidence="2 4">
    <name type="scientific">Paracoccus saliphilus</name>
    <dbReference type="NCBI Taxonomy" id="405559"/>
    <lineage>
        <taxon>Bacteria</taxon>
        <taxon>Pseudomonadati</taxon>
        <taxon>Pseudomonadota</taxon>
        <taxon>Alphaproteobacteria</taxon>
        <taxon>Rhodobacterales</taxon>
        <taxon>Paracoccaceae</taxon>
        <taxon>Paracoccus</taxon>
    </lineage>
</organism>
<dbReference type="Proteomes" id="UP001215549">
    <property type="component" value="Chromosome"/>
</dbReference>
<dbReference type="AlphaFoldDB" id="A0AA45W608"/>
<keyword evidence="5" id="KW-1185">Reference proteome</keyword>
<evidence type="ECO:0000256" key="1">
    <source>
        <dbReference type="SAM" id="Phobius"/>
    </source>
</evidence>
<dbReference type="EMBL" id="CP067140">
    <property type="protein sequence ID" value="WCR01660.1"/>
    <property type="molecule type" value="Genomic_DNA"/>
</dbReference>